<evidence type="ECO:0000256" key="1">
    <source>
        <dbReference type="SAM" id="Phobius"/>
    </source>
</evidence>
<comment type="caution">
    <text evidence="2">The sequence shown here is derived from an EMBL/GenBank/DDBJ whole genome shotgun (WGS) entry which is preliminary data.</text>
</comment>
<protein>
    <recommendedName>
        <fullName evidence="4">Na+-dependent transporter</fullName>
    </recommendedName>
</protein>
<keyword evidence="1" id="KW-1133">Transmembrane helix</keyword>
<dbReference type="Proteomes" id="UP001518989">
    <property type="component" value="Unassembled WGS sequence"/>
</dbReference>
<feature type="transmembrane region" description="Helical" evidence="1">
    <location>
        <begin position="114"/>
        <end position="136"/>
    </location>
</feature>
<feature type="transmembrane region" description="Helical" evidence="1">
    <location>
        <begin position="208"/>
        <end position="232"/>
    </location>
</feature>
<evidence type="ECO:0000313" key="2">
    <source>
        <dbReference type="EMBL" id="MBO1078608.1"/>
    </source>
</evidence>
<feature type="transmembrane region" description="Helical" evidence="1">
    <location>
        <begin position="238"/>
        <end position="259"/>
    </location>
</feature>
<accession>A0ABS3KMB4</accession>
<feature type="transmembrane region" description="Helical" evidence="1">
    <location>
        <begin position="268"/>
        <end position="288"/>
    </location>
</feature>
<evidence type="ECO:0008006" key="4">
    <source>
        <dbReference type="Google" id="ProtNLM"/>
    </source>
</evidence>
<keyword evidence="3" id="KW-1185">Reference proteome</keyword>
<feature type="transmembrane region" description="Helical" evidence="1">
    <location>
        <begin position="143"/>
        <end position="167"/>
    </location>
</feature>
<keyword evidence="1" id="KW-0472">Membrane</keyword>
<reference evidence="2 3" key="1">
    <citation type="submission" date="2020-09" db="EMBL/GenBank/DDBJ databases">
        <title>Roseomonas.</title>
        <authorList>
            <person name="Zhu W."/>
        </authorList>
    </citation>
    <scope>NUCLEOTIDE SEQUENCE [LARGE SCALE GENOMIC DNA]</scope>
    <source>
        <strain evidence="2 3">573</strain>
    </source>
</reference>
<feature type="transmembrane region" description="Helical" evidence="1">
    <location>
        <begin position="294"/>
        <end position="314"/>
    </location>
</feature>
<evidence type="ECO:0000313" key="3">
    <source>
        <dbReference type="Proteomes" id="UP001518989"/>
    </source>
</evidence>
<sequence length="322" mass="31831">MVAVVASPGGDVMPRGDASLRRVVALLPVGAMALGLLLPPLAAAAAVLAPPLLALTTLLGVLALPARGWKDGQSLPLREGLGQPLLLALCLGLGAPALAWSMAEVSGAEAPLGIAAALAAAAPAGAGAIGLAAALGLDGRRSLLGVVASTAAAPVLLPVVAMLLGAGGVLAPEALAGRLWMLTALPALLALPLRRWPPLSGVGARRGCAGLTVVALSVTAMGRMSGLAPLLLGDPAGTLRLLGLACLPGLAGTVAVLLAQRGRRVPDALLMGGYRNVTLVWVACGAALPPQANLLLALTALPVFATPALAALWMRLARRPVI</sequence>
<gene>
    <name evidence="2" type="ORF">IAI61_06165</name>
</gene>
<feature type="transmembrane region" description="Helical" evidence="1">
    <location>
        <begin position="20"/>
        <end position="38"/>
    </location>
</feature>
<name>A0ABS3KMB4_9PROT</name>
<proteinExistence type="predicted"/>
<feature type="transmembrane region" description="Helical" evidence="1">
    <location>
        <begin position="179"/>
        <end position="196"/>
    </location>
</feature>
<feature type="transmembrane region" description="Helical" evidence="1">
    <location>
        <begin position="44"/>
        <end position="64"/>
    </location>
</feature>
<organism evidence="2 3">
    <name type="scientific">Roseomonas haemaphysalidis</name>
    <dbReference type="NCBI Taxonomy" id="2768162"/>
    <lineage>
        <taxon>Bacteria</taxon>
        <taxon>Pseudomonadati</taxon>
        <taxon>Pseudomonadota</taxon>
        <taxon>Alphaproteobacteria</taxon>
        <taxon>Acetobacterales</taxon>
        <taxon>Roseomonadaceae</taxon>
        <taxon>Roseomonas</taxon>
    </lineage>
</organism>
<keyword evidence="1" id="KW-0812">Transmembrane</keyword>
<dbReference type="InterPro" id="IPR038770">
    <property type="entry name" value="Na+/solute_symporter_sf"/>
</dbReference>
<dbReference type="EMBL" id="JACTNG010000002">
    <property type="protein sequence ID" value="MBO1078608.1"/>
    <property type="molecule type" value="Genomic_DNA"/>
</dbReference>
<dbReference type="Gene3D" id="1.20.1530.20">
    <property type="match status" value="1"/>
</dbReference>
<dbReference type="RefSeq" id="WP_207416022.1">
    <property type="nucleotide sequence ID" value="NZ_CP061178.1"/>
</dbReference>
<feature type="transmembrane region" description="Helical" evidence="1">
    <location>
        <begin position="85"/>
        <end position="102"/>
    </location>
</feature>